<name>A0ABY4CI98_9BACL</name>
<accession>A0ABY4CI98</accession>
<evidence type="ECO:0000313" key="1">
    <source>
        <dbReference type="EMBL" id="UOF89131.1"/>
    </source>
</evidence>
<dbReference type="EMBL" id="CP089291">
    <property type="protein sequence ID" value="UOF89131.1"/>
    <property type="molecule type" value="Genomic_DNA"/>
</dbReference>
<proteinExistence type="predicted"/>
<gene>
    <name evidence="1" type="ORF">LSG31_14545</name>
</gene>
<dbReference type="RefSeq" id="WP_347435812.1">
    <property type="nucleotide sequence ID" value="NZ_CP089291.1"/>
</dbReference>
<sequence>MKWWKRLLRKRLKRAFGWKELQRAIRLVSAMYRVAKSLTALSGALRSGESRNLLRMFYKVMSKR</sequence>
<evidence type="ECO:0008006" key="3">
    <source>
        <dbReference type="Google" id="ProtNLM"/>
    </source>
</evidence>
<protein>
    <recommendedName>
        <fullName evidence="3">Transposase DDE domain-containing protein</fullName>
    </recommendedName>
</protein>
<dbReference type="Proteomes" id="UP000830167">
    <property type="component" value="Chromosome"/>
</dbReference>
<reference evidence="1" key="1">
    <citation type="submission" date="2021-12" db="EMBL/GenBank/DDBJ databases">
        <title>Alicyclobacillaceae gen. nov., sp. nov., isolated from chalcocite enrichment system.</title>
        <authorList>
            <person name="Jiang Z."/>
        </authorList>
    </citation>
    <scope>NUCLEOTIDE SEQUENCE</scope>
    <source>
        <strain evidence="1">MYW30-H2</strain>
    </source>
</reference>
<evidence type="ECO:0000313" key="2">
    <source>
        <dbReference type="Proteomes" id="UP000830167"/>
    </source>
</evidence>
<organism evidence="1 2">
    <name type="scientific">Fodinisporobacter ferrooxydans</name>
    <dbReference type="NCBI Taxonomy" id="2901836"/>
    <lineage>
        <taxon>Bacteria</taxon>
        <taxon>Bacillati</taxon>
        <taxon>Bacillota</taxon>
        <taxon>Bacilli</taxon>
        <taxon>Bacillales</taxon>
        <taxon>Alicyclobacillaceae</taxon>
        <taxon>Fodinisporobacter</taxon>
    </lineage>
</organism>
<keyword evidence="2" id="KW-1185">Reference proteome</keyword>